<feature type="compositionally biased region" description="Basic and acidic residues" evidence="1">
    <location>
        <begin position="44"/>
        <end position="66"/>
    </location>
</feature>
<proteinExistence type="predicted"/>
<dbReference type="KEGG" id="asla:NCTC11923_02171"/>
<dbReference type="EMBL" id="LR134363">
    <property type="protein sequence ID" value="VEG75500.1"/>
    <property type="molecule type" value="Genomic_DNA"/>
</dbReference>
<evidence type="ECO:0000256" key="1">
    <source>
        <dbReference type="SAM" id="MobiDB-lite"/>
    </source>
</evidence>
<sequence length="237" mass="24548">MTSSPSPEQPERDVDAEFAALMGGVSLPDLEPDLEEGTGVEPDEVPRNVYREDGEPTAGRDAEQEPPKAVKVAVVITPLASAEALASLCAMSDLECTVVPSSSGAFAVKQFVSAHAEWDVAELLGGADSEPAEAAELAGRLSMLSRAGVILMTADLATDVGIETGLSGTITARRYVSGEAGEDAAAGLLLANLDQVVEDVLLGITEAHEAPGAVSTSEVKPSKAMRWLGRGLRRPRG</sequence>
<feature type="compositionally biased region" description="Acidic residues" evidence="1">
    <location>
        <begin position="30"/>
        <end position="43"/>
    </location>
</feature>
<dbReference type="AlphaFoldDB" id="A0A3S4SUN5"/>
<accession>A0A3S4SUN5</accession>
<gene>
    <name evidence="2" type="ORF">NCTC11923_02171</name>
</gene>
<name>A0A3S4SUN5_9ACTO</name>
<reference evidence="2 3" key="1">
    <citation type="submission" date="2018-12" db="EMBL/GenBank/DDBJ databases">
        <authorList>
            <consortium name="Pathogen Informatics"/>
        </authorList>
    </citation>
    <scope>NUCLEOTIDE SEQUENCE [LARGE SCALE GENOMIC DNA]</scope>
    <source>
        <strain evidence="2 3">NCTC11923</strain>
    </source>
</reference>
<evidence type="ECO:0000313" key="3">
    <source>
        <dbReference type="Proteomes" id="UP000276899"/>
    </source>
</evidence>
<dbReference type="STRING" id="1278298.GCA_000428685_02569"/>
<protein>
    <submittedName>
        <fullName evidence="2">Uncharacterized protein</fullName>
    </submittedName>
</protein>
<organism evidence="2 3">
    <name type="scientific">Actinomyces slackii</name>
    <dbReference type="NCBI Taxonomy" id="52774"/>
    <lineage>
        <taxon>Bacteria</taxon>
        <taxon>Bacillati</taxon>
        <taxon>Actinomycetota</taxon>
        <taxon>Actinomycetes</taxon>
        <taxon>Actinomycetales</taxon>
        <taxon>Actinomycetaceae</taxon>
        <taxon>Actinomyces</taxon>
    </lineage>
</organism>
<evidence type="ECO:0000313" key="2">
    <source>
        <dbReference type="EMBL" id="VEG75500.1"/>
    </source>
</evidence>
<feature type="region of interest" description="Disordered" evidence="1">
    <location>
        <begin position="25"/>
        <end position="66"/>
    </location>
</feature>
<keyword evidence="3" id="KW-1185">Reference proteome</keyword>
<dbReference type="Proteomes" id="UP000276899">
    <property type="component" value="Chromosome"/>
</dbReference>
<dbReference type="RefSeq" id="WP_026427358.1">
    <property type="nucleotide sequence ID" value="NZ_CBCRWE010000095.1"/>
</dbReference>